<feature type="domain" description="RNA polymerase sigma-70" evidence="2">
    <location>
        <begin position="83"/>
        <end position="109"/>
    </location>
</feature>
<dbReference type="Pfam" id="PF04545">
    <property type="entry name" value="Sigma70_r4"/>
    <property type="match status" value="1"/>
</dbReference>
<dbReference type="InterPro" id="IPR050239">
    <property type="entry name" value="Sigma-70_RNA_pol_init_factors"/>
</dbReference>
<reference evidence="3 4" key="1">
    <citation type="journal article" date="2023" name="Commun. Biol.">
        <title>Genome analysis of Parmales, the sister group of diatoms, reveals the evolutionary specialization of diatoms from phago-mixotrophs to photoautotrophs.</title>
        <authorList>
            <person name="Ban H."/>
            <person name="Sato S."/>
            <person name="Yoshikawa S."/>
            <person name="Yamada K."/>
            <person name="Nakamura Y."/>
            <person name="Ichinomiya M."/>
            <person name="Sato N."/>
            <person name="Blanc-Mathieu R."/>
            <person name="Endo H."/>
            <person name="Kuwata A."/>
            <person name="Ogata H."/>
        </authorList>
    </citation>
    <scope>NUCLEOTIDE SEQUENCE [LARGE SCALE GENOMIC DNA]</scope>
</reference>
<dbReference type="PANTHER" id="PTHR30603:SF47">
    <property type="entry name" value="RNA POLYMERASE SIGMA FACTOR SIGD, CHLOROPLASTIC"/>
    <property type="match status" value="1"/>
</dbReference>
<accession>A0ABQ6MDV1</accession>
<sequence length="125" mass="13919">MLTDASRGTLSIDAEKNVKTKGGTTSGEVKLADTVQDDGVTPSEYIEGVALSDDLRKLLSTLSPRERDVVTMRFGLETGEVATLEEIGNKFDVTRERIRQIEARALHKLKQPYRNHKLREYVDGA</sequence>
<dbReference type="InterPro" id="IPR013324">
    <property type="entry name" value="RNA_pol_sigma_r3/r4-like"/>
</dbReference>
<evidence type="ECO:0000313" key="3">
    <source>
        <dbReference type="EMBL" id="GMI24526.1"/>
    </source>
</evidence>
<comment type="caution">
    <text evidence="3">The sequence shown here is derived from an EMBL/GenBank/DDBJ whole genome shotgun (WGS) entry which is preliminary data.</text>
</comment>
<dbReference type="PANTHER" id="PTHR30603">
    <property type="entry name" value="RNA POLYMERASE SIGMA FACTOR RPO"/>
    <property type="match status" value="1"/>
</dbReference>
<dbReference type="InterPro" id="IPR000943">
    <property type="entry name" value="RNA_pol_sigma70"/>
</dbReference>
<dbReference type="EMBL" id="BRYB01001383">
    <property type="protein sequence ID" value="GMI24526.1"/>
    <property type="molecule type" value="Genomic_DNA"/>
</dbReference>
<gene>
    <name evidence="3" type="ORF">TeGR_g293</name>
</gene>
<dbReference type="CDD" id="cd06171">
    <property type="entry name" value="Sigma70_r4"/>
    <property type="match status" value="1"/>
</dbReference>
<dbReference type="NCBIfam" id="TIGR02937">
    <property type="entry name" value="sigma70-ECF"/>
    <property type="match status" value="1"/>
</dbReference>
<dbReference type="SUPFAM" id="SSF88659">
    <property type="entry name" value="Sigma3 and sigma4 domains of RNA polymerase sigma factors"/>
    <property type="match status" value="1"/>
</dbReference>
<dbReference type="InterPro" id="IPR036388">
    <property type="entry name" value="WH-like_DNA-bd_sf"/>
</dbReference>
<comment type="similarity">
    <text evidence="1">Belongs to the sigma-70 factor family.</text>
</comment>
<evidence type="ECO:0000256" key="1">
    <source>
        <dbReference type="ARBA" id="ARBA00007788"/>
    </source>
</evidence>
<evidence type="ECO:0000313" key="4">
    <source>
        <dbReference type="Proteomes" id="UP001165060"/>
    </source>
</evidence>
<dbReference type="InterPro" id="IPR007630">
    <property type="entry name" value="RNA_pol_sigma70_r4"/>
</dbReference>
<dbReference type="Proteomes" id="UP001165060">
    <property type="component" value="Unassembled WGS sequence"/>
</dbReference>
<proteinExistence type="inferred from homology"/>
<protein>
    <recommendedName>
        <fullName evidence="2">RNA polymerase sigma-70 domain-containing protein</fullName>
    </recommendedName>
</protein>
<dbReference type="PRINTS" id="PR00046">
    <property type="entry name" value="SIGMA70FCT"/>
</dbReference>
<dbReference type="InterPro" id="IPR014284">
    <property type="entry name" value="RNA_pol_sigma-70_dom"/>
</dbReference>
<keyword evidence="4" id="KW-1185">Reference proteome</keyword>
<name>A0ABQ6MDV1_9STRA</name>
<dbReference type="Gene3D" id="1.10.10.10">
    <property type="entry name" value="Winged helix-like DNA-binding domain superfamily/Winged helix DNA-binding domain"/>
    <property type="match status" value="1"/>
</dbReference>
<organism evidence="3 4">
    <name type="scientific">Tetraparma gracilis</name>
    <dbReference type="NCBI Taxonomy" id="2962635"/>
    <lineage>
        <taxon>Eukaryota</taxon>
        <taxon>Sar</taxon>
        <taxon>Stramenopiles</taxon>
        <taxon>Ochrophyta</taxon>
        <taxon>Bolidophyceae</taxon>
        <taxon>Parmales</taxon>
        <taxon>Triparmaceae</taxon>
        <taxon>Tetraparma</taxon>
    </lineage>
</organism>
<evidence type="ECO:0000259" key="2">
    <source>
        <dbReference type="PROSITE" id="PS00716"/>
    </source>
</evidence>
<dbReference type="PROSITE" id="PS00716">
    <property type="entry name" value="SIGMA70_2"/>
    <property type="match status" value="1"/>
</dbReference>